<dbReference type="EMBL" id="UFQS01000110">
    <property type="protein sequence ID" value="SSW99784.1"/>
    <property type="molecule type" value="Genomic_DNA"/>
</dbReference>
<dbReference type="VEuPathDB" id="VectorBase:CSON000683"/>
<gene>
    <name evidence="1" type="primary">CSON000683</name>
</gene>
<dbReference type="AlphaFoldDB" id="A0A336K487"/>
<reference evidence="1" key="1">
    <citation type="submission" date="2018-04" db="EMBL/GenBank/DDBJ databases">
        <authorList>
            <person name="Go L.Y."/>
            <person name="Mitchell J.A."/>
        </authorList>
    </citation>
    <scope>NUCLEOTIDE SEQUENCE</scope>
    <source>
        <tissue evidence="1">Whole organism</tissue>
    </source>
</reference>
<organism evidence="1">
    <name type="scientific">Culicoides sonorensis</name>
    <name type="common">Biting midge</name>
    <dbReference type="NCBI Taxonomy" id="179676"/>
    <lineage>
        <taxon>Eukaryota</taxon>
        <taxon>Metazoa</taxon>
        <taxon>Ecdysozoa</taxon>
        <taxon>Arthropoda</taxon>
        <taxon>Hexapoda</taxon>
        <taxon>Insecta</taxon>
        <taxon>Pterygota</taxon>
        <taxon>Neoptera</taxon>
        <taxon>Endopterygota</taxon>
        <taxon>Diptera</taxon>
        <taxon>Nematocera</taxon>
        <taxon>Chironomoidea</taxon>
        <taxon>Ceratopogonidae</taxon>
        <taxon>Ceratopogoninae</taxon>
        <taxon>Culicoides</taxon>
        <taxon>Monoculicoides</taxon>
    </lineage>
</organism>
<sequence length="61" mass="7100">MKGNINSETQIMPYHETNQYATLLPALNTEKPRKLIKIEQHLFTTSLKKVISKLCDNDNRK</sequence>
<reference evidence="2" key="2">
    <citation type="submission" date="2018-07" db="EMBL/GenBank/DDBJ databases">
        <authorList>
            <person name="Quirk P.G."/>
            <person name="Krulwich T.A."/>
        </authorList>
    </citation>
    <scope>NUCLEOTIDE SEQUENCE</scope>
</reference>
<protein>
    <submittedName>
        <fullName evidence="1">CSON000683 protein</fullName>
    </submittedName>
</protein>
<evidence type="ECO:0000313" key="1">
    <source>
        <dbReference type="EMBL" id="SSW99784.1"/>
    </source>
</evidence>
<proteinExistence type="predicted"/>
<accession>A0A336K487</accession>
<name>A0A336K487_CULSO</name>
<evidence type="ECO:0000313" key="2">
    <source>
        <dbReference type="EMBL" id="SSX20164.1"/>
    </source>
</evidence>
<dbReference type="EMBL" id="UFQT01000110">
    <property type="protein sequence ID" value="SSX20164.1"/>
    <property type="molecule type" value="Genomic_DNA"/>
</dbReference>